<dbReference type="EMBL" id="KV918852">
    <property type="protein sequence ID" value="OSX76893.1"/>
    <property type="molecule type" value="Genomic_DNA"/>
</dbReference>
<protein>
    <submittedName>
        <fullName evidence="1">Uncharacterized protein</fullName>
    </submittedName>
</protein>
<proteinExistence type="predicted"/>
<reference evidence="1 2" key="1">
    <citation type="submission" date="2017-03" db="EMBL/GenBank/DDBJ databases">
        <title>WGS assembly of Porphyra umbilicalis.</title>
        <authorList>
            <person name="Brawley S.H."/>
            <person name="Blouin N.A."/>
            <person name="Ficko-Blean E."/>
            <person name="Wheeler G.L."/>
            <person name="Lohr M."/>
            <person name="Goodson H.V."/>
            <person name="Jenkins J.W."/>
            <person name="Blaby-Haas C.E."/>
            <person name="Helliwell K.E."/>
            <person name="Chan C."/>
            <person name="Marriage T."/>
            <person name="Bhattacharya D."/>
            <person name="Klein A.S."/>
            <person name="Badis Y."/>
            <person name="Brodie J."/>
            <person name="Cao Y."/>
            <person name="Collen J."/>
            <person name="Dittami S.M."/>
            <person name="Gachon C.M."/>
            <person name="Green B.R."/>
            <person name="Karpowicz S."/>
            <person name="Kim J.W."/>
            <person name="Kudahl U."/>
            <person name="Lin S."/>
            <person name="Michel G."/>
            <person name="Mittag M."/>
            <person name="Olson B.J."/>
            <person name="Pangilinan J."/>
            <person name="Peng Y."/>
            <person name="Qiu H."/>
            <person name="Shu S."/>
            <person name="Singer J.T."/>
            <person name="Smith A.G."/>
            <person name="Sprecher B.N."/>
            <person name="Wagner V."/>
            <person name="Wang W."/>
            <person name="Wang Z.-Y."/>
            <person name="Yan J."/>
            <person name="Yarish C."/>
            <person name="Zoeuner-Riek S."/>
            <person name="Zhuang Y."/>
            <person name="Zou Y."/>
            <person name="Lindquist E.A."/>
            <person name="Grimwood J."/>
            <person name="Barry K."/>
            <person name="Rokhsar D.S."/>
            <person name="Schmutz J."/>
            <person name="Stiller J.W."/>
            <person name="Grossman A.R."/>
            <person name="Prochnik S.E."/>
        </authorList>
    </citation>
    <scope>NUCLEOTIDE SEQUENCE [LARGE SCALE GENOMIC DNA]</scope>
    <source>
        <strain evidence="1">4086291</strain>
    </source>
</reference>
<dbReference type="Proteomes" id="UP000218209">
    <property type="component" value="Unassembled WGS sequence"/>
</dbReference>
<sequence>MSSAMNTVVKTALAANAAVICAPCGPLEVRAAAVYENEAAAAQPPAQAVPPDTPWAKKSFGAIGTAVETSHTVEKMQLEVNRCINIENIMMALTVDAQEDVLTAFTPTMSKRQRNKLHCAKVGQVVVHIVADALVAEELAQTEPARCLPAWWTSGPRGHAASETLSFLTWRPV</sequence>
<gene>
    <name evidence="1" type="ORF">BU14_0170s0008</name>
</gene>
<evidence type="ECO:0000313" key="1">
    <source>
        <dbReference type="EMBL" id="OSX76893.1"/>
    </source>
</evidence>
<accession>A0A1X6P8D6</accession>
<evidence type="ECO:0000313" key="2">
    <source>
        <dbReference type="Proteomes" id="UP000218209"/>
    </source>
</evidence>
<keyword evidence="2" id="KW-1185">Reference proteome</keyword>
<name>A0A1X6P8D6_PORUM</name>
<organism evidence="1 2">
    <name type="scientific">Porphyra umbilicalis</name>
    <name type="common">Purple laver</name>
    <name type="synonym">Red alga</name>
    <dbReference type="NCBI Taxonomy" id="2786"/>
    <lineage>
        <taxon>Eukaryota</taxon>
        <taxon>Rhodophyta</taxon>
        <taxon>Bangiophyceae</taxon>
        <taxon>Bangiales</taxon>
        <taxon>Bangiaceae</taxon>
        <taxon>Porphyra</taxon>
    </lineage>
</organism>
<dbReference type="AlphaFoldDB" id="A0A1X6P8D6"/>